<dbReference type="PANTHER" id="PTHR35894:SF1">
    <property type="entry name" value="PHOSPHORIBULOKINASE _ URIDINE KINASE FAMILY"/>
    <property type="match status" value="1"/>
</dbReference>
<feature type="domain" description="ORC1/DEAH AAA+ ATPase" evidence="1">
    <location>
        <begin position="43"/>
        <end position="176"/>
    </location>
</feature>
<dbReference type="EMBL" id="PEWV01000020">
    <property type="protein sequence ID" value="PIU42093.1"/>
    <property type="molecule type" value="Genomic_DNA"/>
</dbReference>
<gene>
    <name evidence="2" type="ORF">COS99_02105</name>
</gene>
<comment type="caution">
    <text evidence="2">The sequence shown here is derived from an EMBL/GenBank/DDBJ whole genome shotgun (WGS) entry which is preliminary data.</text>
</comment>
<dbReference type="InterPro" id="IPR027417">
    <property type="entry name" value="P-loop_NTPase"/>
</dbReference>
<proteinExistence type="predicted"/>
<evidence type="ECO:0000313" key="3">
    <source>
        <dbReference type="Proteomes" id="UP000230052"/>
    </source>
</evidence>
<protein>
    <submittedName>
        <fullName evidence="2">Transposase</fullName>
    </submittedName>
</protein>
<dbReference type="AlphaFoldDB" id="A0A2J0L1W4"/>
<dbReference type="SUPFAM" id="SSF52540">
    <property type="entry name" value="P-loop containing nucleoside triphosphate hydrolases"/>
    <property type="match status" value="1"/>
</dbReference>
<dbReference type="GO" id="GO:0016887">
    <property type="term" value="F:ATP hydrolysis activity"/>
    <property type="evidence" value="ECO:0007669"/>
    <property type="project" value="InterPro"/>
</dbReference>
<organism evidence="2 3">
    <name type="scientific">Candidatus Aquitaenariimonas noxiae</name>
    <dbReference type="NCBI Taxonomy" id="1974741"/>
    <lineage>
        <taxon>Bacteria</taxon>
        <taxon>Pseudomonadati</taxon>
        <taxon>Candidatus Omnitrophota</taxon>
        <taxon>Candidatus Aquitaenariimonas</taxon>
    </lineage>
</organism>
<sequence length="289" mass="33794">MSYYKIIGFEKEPFSTSPDPNFFYLSKEHERALTNILIELRLKRGLSVVLGDVGTGKTSLSRKLIQDLKVREDFVFHIILDPLFENENVFLASLIKNFEIGSADYSSSTLLDLRESLEKFLFQRGVIENKTVTLIIDEAQKLSESSLEILRVLLNYETNEFKLLQIVLLGQVELHSKIMNIPNFFDRISFKYTLNPLDFDETKEMIEFRLRQAGYRANMHLFLDEAVREIYQHSQGYPRRITMLCHKALKNLVLKNRFIVDAESIKEIVEEEIRSGWHRKETALLKSSY</sequence>
<name>A0A2J0L1W4_9BACT</name>
<dbReference type="InterPro" id="IPR049945">
    <property type="entry name" value="AAA_22"/>
</dbReference>
<dbReference type="InterPro" id="IPR052026">
    <property type="entry name" value="ExeA_AAA_ATPase_DNA-bind"/>
</dbReference>
<reference evidence="2 3" key="1">
    <citation type="submission" date="2017-09" db="EMBL/GenBank/DDBJ databases">
        <title>Depth-based differentiation of microbial function through sediment-hosted aquifers and enrichment of novel symbionts in the deep terrestrial subsurface.</title>
        <authorList>
            <person name="Probst A.J."/>
            <person name="Ladd B."/>
            <person name="Jarett J.K."/>
            <person name="Geller-Mcgrath D.E."/>
            <person name="Sieber C.M."/>
            <person name="Emerson J.B."/>
            <person name="Anantharaman K."/>
            <person name="Thomas B.C."/>
            <person name="Malmstrom R."/>
            <person name="Stieglmeier M."/>
            <person name="Klingl A."/>
            <person name="Woyke T."/>
            <person name="Ryan C.M."/>
            <person name="Banfield J.F."/>
        </authorList>
    </citation>
    <scope>NUCLEOTIDE SEQUENCE [LARGE SCALE GENOMIC DNA]</scope>
    <source>
        <strain evidence="2">CG07_land_8_20_14_0_80_42_15</strain>
    </source>
</reference>
<evidence type="ECO:0000259" key="1">
    <source>
        <dbReference type="Pfam" id="PF13401"/>
    </source>
</evidence>
<dbReference type="Pfam" id="PF13401">
    <property type="entry name" value="AAA_22"/>
    <property type="match status" value="1"/>
</dbReference>
<dbReference type="PANTHER" id="PTHR35894">
    <property type="entry name" value="GENERAL SECRETION PATHWAY PROTEIN A-RELATED"/>
    <property type="match status" value="1"/>
</dbReference>
<dbReference type="Gene3D" id="3.40.50.300">
    <property type="entry name" value="P-loop containing nucleotide triphosphate hydrolases"/>
    <property type="match status" value="1"/>
</dbReference>
<accession>A0A2J0L1W4</accession>
<evidence type="ECO:0000313" key="2">
    <source>
        <dbReference type="EMBL" id="PIU42093.1"/>
    </source>
</evidence>
<dbReference type="Proteomes" id="UP000230052">
    <property type="component" value="Unassembled WGS sequence"/>
</dbReference>